<sequence>MQLSDLKPHKRREHNQITRIPSQNRVIPDHFNHEFNKYPNHYSKSQIPEIGGKPKQWAEEGSGGGGFGRDELGFEVDESGRRWCVSFGGGGEEVDESVRVCG</sequence>
<accession>A0A8J4RA24</accession>
<organism evidence="2 3">
    <name type="scientific">Castanea mollissima</name>
    <name type="common">Chinese chestnut</name>
    <dbReference type="NCBI Taxonomy" id="60419"/>
    <lineage>
        <taxon>Eukaryota</taxon>
        <taxon>Viridiplantae</taxon>
        <taxon>Streptophyta</taxon>
        <taxon>Embryophyta</taxon>
        <taxon>Tracheophyta</taxon>
        <taxon>Spermatophyta</taxon>
        <taxon>Magnoliopsida</taxon>
        <taxon>eudicotyledons</taxon>
        <taxon>Gunneridae</taxon>
        <taxon>Pentapetalae</taxon>
        <taxon>rosids</taxon>
        <taxon>fabids</taxon>
        <taxon>Fagales</taxon>
        <taxon>Fagaceae</taxon>
        <taxon>Castanea</taxon>
    </lineage>
</organism>
<evidence type="ECO:0000313" key="2">
    <source>
        <dbReference type="EMBL" id="KAF3963504.1"/>
    </source>
</evidence>
<dbReference type="EMBL" id="JRKL02001529">
    <property type="protein sequence ID" value="KAF3963504.1"/>
    <property type="molecule type" value="Genomic_DNA"/>
</dbReference>
<reference evidence="2" key="1">
    <citation type="submission" date="2020-03" db="EMBL/GenBank/DDBJ databases">
        <title>Castanea mollissima Vanexum genome sequencing.</title>
        <authorList>
            <person name="Staton M."/>
        </authorList>
    </citation>
    <scope>NUCLEOTIDE SEQUENCE</scope>
    <source>
        <tissue evidence="2">Leaf</tissue>
    </source>
</reference>
<name>A0A8J4RA24_9ROSI</name>
<feature type="region of interest" description="Disordered" evidence="1">
    <location>
        <begin position="1"/>
        <end position="24"/>
    </location>
</feature>
<comment type="caution">
    <text evidence="2">The sequence shown here is derived from an EMBL/GenBank/DDBJ whole genome shotgun (WGS) entry which is preliminary data.</text>
</comment>
<dbReference type="AlphaFoldDB" id="A0A8J4RA24"/>
<proteinExistence type="predicted"/>
<evidence type="ECO:0000313" key="3">
    <source>
        <dbReference type="Proteomes" id="UP000737018"/>
    </source>
</evidence>
<gene>
    <name evidence="2" type="ORF">CMV_012118</name>
</gene>
<keyword evidence="3" id="KW-1185">Reference proteome</keyword>
<feature type="region of interest" description="Disordered" evidence="1">
    <location>
        <begin position="50"/>
        <end position="71"/>
    </location>
</feature>
<evidence type="ECO:0000256" key="1">
    <source>
        <dbReference type="SAM" id="MobiDB-lite"/>
    </source>
</evidence>
<dbReference type="Proteomes" id="UP000737018">
    <property type="component" value="Unassembled WGS sequence"/>
</dbReference>
<protein>
    <submittedName>
        <fullName evidence="2">Uncharacterized protein</fullName>
    </submittedName>
</protein>